<comment type="caution">
    <text evidence="4">The sequence shown here is derived from an EMBL/GenBank/DDBJ whole genome shotgun (WGS) entry which is preliminary data.</text>
</comment>
<evidence type="ECO:0000313" key="5">
    <source>
        <dbReference type="Proteomes" id="UP000093199"/>
    </source>
</evidence>
<protein>
    <recommendedName>
        <fullName evidence="3">Alkaline shock protein 23</fullName>
    </recommendedName>
</protein>
<dbReference type="STRING" id="33978.A6M13_11615"/>
<evidence type="ECO:0000256" key="1">
    <source>
        <dbReference type="ARBA" id="ARBA00002561"/>
    </source>
</evidence>
<dbReference type="PANTHER" id="PTHR34297">
    <property type="entry name" value="HYPOTHETICAL CYTOSOLIC PROTEIN-RELATED"/>
    <property type="match status" value="1"/>
</dbReference>
<dbReference type="AlphaFoldDB" id="A0A1C0YIW3"/>
<sequence>MTTNNEQQYNRQVGVEETEEPKFENSLTFSDIVIEKIAAISAREIKGILDMKGGFTSAITDRFGSDNLTKGVSVEVGEKQAAIDARVIIEYKQSAPVIFKRLTQIIQEQVLHMTGLHVVEVNMHVEDVMTEKEYLQSKQTRRNTTTDKEIQ</sequence>
<comment type="similarity">
    <text evidence="2">Belongs to the asp23 family.</text>
</comment>
<evidence type="ECO:0000256" key="3">
    <source>
        <dbReference type="ARBA" id="ARBA00019574"/>
    </source>
</evidence>
<evidence type="ECO:0000313" key="4">
    <source>
        <dbReference type="EMBL" id="OCS87116.1"/>
    </source>
</evidence>
<name>A0A1C0YIW3_9BACL</name>
<accession>A0A1C0YIW3</accession>
<gene>
    <name evidence="4" type="ORF">A6M13_11615</name>
</gene>
<evidence type="ECO:0000256" key="2">
    <source>
        <dbReference type="ARBA" id="ARBA00005721"/>
    </source>
</evidence>
<reference evidence="4 5" key="1">
    <citation type="submission" date="2016-07" db="EMBL/GenBank/DDBJ databases">
        <title>Caryophanon tenue genome sequencing.</title>
        <authorList>
            <person name="Verma A."/>
            <person name="Pal Y."/>
            <person name="Krishnamurthi S."/>
        </authorList>
    </citation>
    <scope>NUCLEOTIDE SEQUENCE [LARGE SCALE GENOMIC DNA]</scope>
    <source>
        <strain evidence="4 5">DSM 14152</strain>
    </source>
</reference>
<organism evidence="4 5">
    <name type="scientific">Caryophanon tenue</name>
    <dbReference type="NCBI Taxonomy" id="33978"/>
    <lineage>
        <taxon>Bacteria</taxon>
        <taxon>Bacillati</taxon>
        <taxon>Bacillota</taxon>
        <taxon>Bacilli</taxon>
        <taxon>Bacillales</taxon>
        <taxon>Caryophanaceae</taxon>
        <taxon>Caryophanon</taxon>
    </lineage>
</organism>
<dbReference type="Proteomes" id="UP000093199">
    <property type="component" value="Unassembled WGS sequence"/>
</dbReference>
<dbReference type="RefSeq" id="WP_066543925.1">
    <property type="nucleotide sequence ID" value="NZ_MASJ01000005.1"/>
</dbReference>
<proteinExistence type="inferred from homology"/>
<dbReference type="InterPro" id="IPR005531">
    <property type="entry name" value="Asp23"/>
</dbReference>
<keyword evidence="5" id="KW-1185">Reference proteome</keyword>
<dbReference type="Pfam" id="PF03780">
    <property type="entry name" value="Asp23"/>
    <property type="match status" value="1"/>
</dbReference>
<comment type="function">
    <text evidence="1">May play a key role in alkaline pH tolerance.</text>
</comment>
<dbReference type="EMBL" id="MASJ01000005">
    <property type="protein sequence ID" value="OCS87116.1"/>
    <property type="molecule type" value="Genomic_DNA"/>
</dbReference>
<dbReference type="PANTHER" id="PTHR34297:SF3">
    <property type="entry name" value="ALKALINE SHOCK PROTEIN 23"/>
    <property type="match status" value="1"/>
</dbReference>